<evidence type="ECO:0000313" key="3">
    <source>
        <dbReference type="Proteomes" id="UP000501602"/>
    </source>
</evidence>
<dbReference type="RefSeq" id="WP_168660090.1">
    <property type="nucleotide sequence ID" value="NZ_CP051180.1"/>
</dbReference>
<dbReference type="NCBIfam" id="TIGR03503">
    <property type="entry name" value="TIGR03503 family protein"/>
    <property type="match status" value="1"/>
</dbReference>
<name>A0A6H1UDX5_9GAMM</name>
<sequence>MLFGSVKSVLLGLLLWCVVGPAYAAVVQNIPLLDNRFRIDHQVESITLLIQRENRVKPVVVVQPDGSKWYSDRHPDNVRWSQTDSSDMIRIVGPTPGPWQLVGAIESGSQVRVLSGIELKHQPFPKDVYRGQRLKISAEIVGDGDRIVMRDFYQQLNWVVRLASENRTGDENFGSGPFDIGSYQDSGKGLDERPNDGVFAANLNFNYPAGLYNIAVKVHNDVFSRQSEQKIEILPQPVRLAVTTAEEEVPQLAITTNTDIVPSKLHLNLRLLTPEQTTIALNVTPDGFDYQLPLEMVEGYGSFYLDGEAIGTTVAGRDFYVVLPKLNFYITPPPPPPPSAEVIRARELADALAREQQAKSDVIFTVLAATGLMLLLCGLAFGGWVWRNNQLKQKVQQQMSEQDNVELTPDGVDLSMFAPKKTE</sequence>
<evidence type="ECO:0000256" key="1">
    <source>
        <dbReference type="SAM" id="Phobius"/>
    </source>
</evidence>
<reference evidence="2 3" key="1">
    <citation type="submission" date="2020-04" db="EMBL/GenBank/DDBJ databases">
        <title>Ferrimonas sp. S7 isolated from sea water.</title>
        <authorList>
            <person name="Bae S.S."/>
            <person name="Baek K."/>
        </authorList>
    </citation>
    <scope>NUCLEOTIDE SEQUENCE [LARGE SCALE GENOMIC DNA]</scope>
    <source>
        <strain evidence="2 3">S7</strain>
    </source>
</reference>
<dbReference type="InterPro" id="IPR020010">
    <property type="entry name" value="CHP03503"/>
</dbReference>
<evidence type="ECO:0000313" key="2">
    <source>
        <dbReference type="EMBL" id="QIZ76829.1"/>
    </source>
</evidence>
<keyword evidence="1" id="KW-0812">Transmembrane</keyword>
<dbReference type="KEGG" id="fes:HER31_08045"/>
<keyword evidence="1" id="KW-0472">Membrane</keyword>
<dbReference type="EMBL" id="CP051180">
    <property type="protein sequence ID" value="QIZ76829.1"/>
    <property type="molecule type" value="Genomic_DNA"/>
</dbReference>
<keyword evidence="3" id="KW-1185">Reference proteome</keyword>
<feature type="transmembrane region" description="Helical" evidence="1">
    <location>
        <begin position="362"/>
        <end position="386"/>
    </location>
</feature>
<protein>
    <submittedName>
        <fullName evidence="2">TIGR03503 family protein</fullName>
    </submittedName>
</protein>
<accession>A0A6H1UDX5</accession>
<proteinExistence type="predicted"/>
<gene>
    <name evidence="2" type="ORF">HER31_08045</name>
</gene>
<dbReference type="Proteomes" id="UP000501602">
    <property type="component" value="Chromosome"/>
</dbReference>
<organism evidence="2 3">
    <name type="scientific">Ferrimonas lipolytica</name>
    <dbReference type="NCBI Taxonomy" id="2724191"/>
    <lineage>
        <taxon>Bacteria</taxon>
        <taxon>Pseudomonadati</taxon>
        <taxon>Pseudomonadota</taxon>
        <taxon>Gammaproteobacteria</taxon>
        <taxon>Alteromonadales</taxon>
        <taxon>Ferrimonadaceae</taxon>
        <taxon>Ferrimonas</taxon>
    </lineage>
</organism>
<keyword evidence="1" id="KW-1133">Transmembrane helix</keyword>
<dbReference type="AlphaFoldDB" id="A0A6H1UDX5"/>